<evidence type="ECO:0000313" key="1">
    <source>
        <dbReference type="EMBL" id="MEQ2366817.1"/>
    </source>
</evidence>
<accession>A0ABV1B9B2</accession>
<comment type="caution">
    <text evidence="1">The sequence shown here is derived from an EMBL/GenBank/DDBJ whole genome shotgun (WGS) entry which is preliminary data.</text>
</comment>
<keyword evidence="2" id="KW-1185">Reference proteome</keyword>
<name>A0ABV1B9B2_9FIRM</name>
<reference evidence="1 2" key="1">
    <citation type="submission" date="2024-03" db="EMBL/GenBank/DDBJ databases">
        <title>Human intestinal bacterial collection.</title>
        <authorList>
            <person name="Pauvert C."/>
            <person name="Hitch T.C.A."/>
            <person name="Clavel T."/>
        </authorList>
    </citation>
    <scope>NUCLEOTIDE SEQUENCE [LARGE SCALE GENOMIC DNA]</scope>
    <source>
        <strain evidence="1 2">CLA-AA-H190</strain>
    </source>
</reference>
<protein>
    <submittedName>
        <fullName evidence="1">Uncharacterized protein</fullName>
    </submittedName>
</protein>
<gene>
    <name evidence="1" type="ORF">WMO25_17255</name>
</gene>
<sequence>GQLNFDWSKLIKDVFITKPYVLPTLLNLVSPVTSLLYITSGIPFGNTPSVFDYSRTPSASRTADWLGYEFSEDNPGVTAWVGKASAEAQNEWGYAGVNAYLGKGEAEAKADAGIMKTTTKKEYKDGEWVEKSRTDFITAVAGASTGVSVLAGDAEADVGSDMLGVEGKAEGSVGTAKAEAKGKFSVGEDGVNANVKGEAMVAAVEGEASGTINILGLEITGKVGGYAGAVGVEGKVGIEDNKFVLEGGAAALIGGSAGIEIGFNDEGWDNFVDFIVFWD</sequence>
<dbReference type="Proteomes" id="UP001469749">
    <property type="component" value="Unassembled WGS sequence"/>
</dbReference>
<dbReference type="RefSeq" id="WP_349086419.1">
    <property type="nucleotide sequence ID" value="NZ_JBBMEK010000371.1"/>
</dbReference>
<dbReference type="EMBL" id="JBBMEK010000371">
    <property type="protein sequence ID" value="MEQ2366817.1"/>
    <property type="molecule type" value="Genomic_DNA"/>
</dbReference>
<feature type="non-terminal residue" evidence="1">
    <location>
        <position position="1"/>
    </location>
</feature>
<organism evidence="1 2">
    <name type="scientific">Coprococcus intestinihominis</name>
    <dbReference type="NCBI Taxonomy" id="3133154"/>
    <lineage>
        <taxon>Bacteria</taxon>
        <taxon>Bacillati</taxon>
        <taxon>Bacillota</taxon>
        <taxon>Clostridia</taxon>
        <taxon>Lachnospirales</taxon>
        <taxon>Lachnospiraceae</taxon>
        <taxon>Coprococcus</taxon>
    </lineage>
</organism>
<proteinExistence type="predicted"/>
<evidence type="ECO:0000313" key="2">
    <source>
        <dbReference type="Proteomes" id="UP001469749"/>
    </source>
</evidence>